<dbReference type="GO" id="GO:0051015">
    <property type="term" value="F:actin filament binding"/>
    <property type="evidence" value="ECO:0007669"/>
    <property type="project" value="TreeGrafter"/>
</dbReference>
<comment type="caution">
    <text evidence="2">The sequence shown here is derived from an EMBL/GenBank/DDBJ whole genome shotgun (WGS) entry which is preliminary data.</text>
</comment>
<dbReference type="GO" id="GO:0005737">
    <property type="term" value="C:cytoplasm"/>
    <property type="evidence" value="ECO:0007669"/>
    <property type="project" value="TreeGrafter"/>
</dbReference>
<dbReference type="STRING" id="307972.A0A2G8KJF9"/>
<dbReference type="EMBL" id="MRZV01000540">
    <property type="protein sequence ID" value="PIK48100.1"/>
    <property type="molecule type" value="Genomic_DNA"/>
</dbReference>
<feature type="region of interest" description="Disordered" evidence="1">
    <location>
        <begin position="47"/>
        <end position="66"/>
    </location>
</feature>
<protein>
    <submittedName>
        <fullName evidence="2">Putative FH1/FH2 domain-containing protein 3</fullName>
    </submittedName>
</protein>
<dbReference type="AlphaFoldDB" id="A0A2G8KJF9"/>
<feature type="region of interest" description="Disordered" evidence="1">
    <location>
        <begin position="82"/>
        <end position="160"/>
    </location>
</feature>
<dbReference type="PANTHER" id="PTHR45920:SF4">
    <property type="entry name" value="FORMIN HOMOLOGY 2 DOMAIN CONTAINING, ISOFORM I"/>
    <property type="match status" value="1"/>
</dbReference>
<evidence type="ECO:0000313" key="2">
    <source>
        <dbReference type="EMBL" id="PIK48100.1"/>
    </source>
</evidence>
<feature type="compositionally biased region" description="Basic residues" evidence="1">
    <location>
        <begin position="144"/>
        <end position="160"/>
    </location>
</feature>
<accession>A0A2G8KJF9</accession>
<sequence length="160" mass="18896">MSREFYRKTKDLLTDCAQKILVLKVVHVRVLNSERVRPEYRTIRKSHEIEKKKEDHKKRNKTRGKMITEKFLSKEKAEDAQLKALLTTRGTAPGDETLESRTRARPSNRRGQSMRLVDPEEDEQTDELLTMLVKTRKDSASSRPPRKRERARHSNRKSRE</sequence>
<dbReference type="OrthoDB" id="9806920at2759"/>
<proteinExistence type="predicted"/>
<keyword evidence="3" id="KW-1185">Reference proteome</keyword>
<dbReference type="GO" id="GO:0005856">
    <property type="term" value="C:cytoskeleton"/>
    <property type="evidence" value="ECO:0007669"/>
    <property type="project" value="TreeGrafter"/>
</dbReference>
<dbReference type="GO" id="GO:0030866">
    <property type="term" value="P:cortical actin cytoskeleton organization"/>
    <property type="evidence" value="ECO:0007669"/>
    <property type="project" value="TreeGrafter"/>
</dbReference>
<evidence type="ECO:0000313" key="3">
    <source>
        <dbReference type="Proteomes" id="UP000230750"/>
    </source>
</evidence>
<gene>
    <name evidence="2" type="ORF">BSL78_15026</name>
</gene>
<name>A0A2G8KJF9_STIJA</name>
<organism evidence="2 3">
    <name type="scientific">Stichopus japonicus</name>
    <name type="common">Sea cucumber</name>
    <dbReference type="NCBI Taxonomy" id="307972"/>
    <lineage>
        <taxon>Eukaryota</taxon>
        <taxon>Metazoa</taxon>
        <taxon>Echinodermata</taxon>
        <taxon>Eleutherozoa</taxon>
        <taxon>Echinozoa</taxon>
        <taxon>Holothuroidea</taxon>
        <taxon>Aspidochirotacea</taxon>
        <taxon>Aspidochirotida</taxon>
        <taxon>Stichopodidae</taxon>
        <taxon>Apostichopus</taxon>
    </lineage>
</organism>
<dbReference type="Proteomes" id="UP000230750">
    <property type="component" value="Unassembled WGS sequence"/>
</dbReference>
<evidence type="ECO:0000256" key="1">
    <source>
        <dbReference type="SAM" id="MobiDB-lite"/>
    </source>
</evidence>
<reference evidence="2 3" key="1">
    <citation type="journal article" date="2017" name="PLoS Biol.">
        <title>The sea cucumber genome provides insights into morphological evolution and visceral regeneration.</title>
        <authorList>
            <person name="Zhang X."/>
            <person name="Sun L."/>
            <person name="Yuan J."/>
            <person name="Sun Y."/>
            <person name="Gao Y."/>
            <person name="Zhang L."/>
            <person name="Li S."/>
            <person name="Dai H."/>
            <person name="Hamel J.F."/>
            <person name="Liu C."/>
            <person name="Yu Y."/>
            <person name="Liu S."/>
            <person name="Lin W."/>
            <person name="Guo K."/>
            <person name="Jin S."/>
            <person name="Xu P."/>
            <person name="Storey K.B."/>
            <person name="Huan P."/>
            <person name="Zhang T."/>
            <person name="Zhou Y."/>
            <person name="Zhang J."/>
            <person name="Lin C."/>
            <person name="Li X."/>
            <person name="Xing L."/>
            <person name="Huo D."/>
            <person name="Sun M."/>
            <person name="Wang L."/>
            <person name="Mercier A."/>
            <person name="Li F."/>
            <person name="Yang H."/>
            <person name="Xiang J."/>
        </authorList>
    </citation>
    <scope>NUCLEOTIDE SEQUENCE [LARGE SCALE GENOMIC DNA]</scope>
    <source>
        <strain evidence="2">Shaxun</strain>
        <tissue evidence="2">Muscle</tissue>
    </source>
</reference>
<dbReference type="PANTHER" id="PTHR45920">
    <property type="entry name" value="FORMIN HOMOLOGY 2 DOMAIN CONTAINING, ISOFORM I"/>
    <property type="match status" value="1"/>
</dbReference>
<feature type="compositionally biased region" description="Basic residues" evidence="1">
    <location>
        <begin position="54"/>
        <end position="64"/>
    </location>
</feature>